<reference evidence="8 9" key="1">
    <citation type="journal article" date="2019" name="Mol. Ecol. Resour.">
        <title>Chromosome-level genome assembly of Triplophysa tibetana, a fish adapted to the harsh high-altitude environment of the Tibetan Plateau.</title>
        <authorList>
            <person name="Yang X."/>
            <person name="Liu H."/>
            <person name="Ma Z."/>
            <person name="Zou Y."/>
            <person name="Zou M."/>
            <person name="Mao Y."/>
            <person name="Li X."/>
            <person name="Wang H."/>
            <person name="Chen T."/>
            <person name="Wang W."/>
            <person name="Yang R."/>
        </authorList>
    </citation>
    <scope>NUCLEOTIDE SEQUENCE [LARGE SCALE GENOMIC DNA]</scope>
    <source>
        <strain evidence="8">TTIB1903HZAU</strain>
        <tissue evidence="8">Muscle</tissue>
    </source>
</reference>
<dbReference type="InterPro" id="IPR051025">
    <property type="entry name" value="RhoGAP"/>
</dbReference>
<dbReference type="Proteomes" id="UP000324632">
    <property type="component" value="Chromosome 6"/>
</dbReference>
<evidence type="ECO:0000256" key="2">
    <source>
        <dbReference type="ARBA" id="ARBA00022553"/>
    </source>
</evidence>
<name>A0A5A9PCR9_9TELE</name>
<feature type="compositionally biased region" description="Polar residues" evidence="5">
    <location>
        <begin position="491"/>
        <end position="501"/>
    </location>
</feature>
<dbReference type="Gene3D" id="1.10.555.10">
    <property type="entry name" value="Rho GTPase activation protein"/>
    <property type="match status" value="1"/>
</dbReference>
<feature type="region of interest" description="Disordered" evidence="5">
    <location>
        <begin position="364"/>
        <end position="383"/>
    </location>
</feature>
<protein>
    <submittedName>
        <fullName evidence="8">Rho GTPase-activating protein 24</fullName>
    </submittedName>
</protein>
<dbReference type="EMBL" id="SOYY01000006">
    <property type="protein sequence ID" value="KAA0719820.1"/>
    <property type="molecule type" value="Genomic_DNA"/>
</dbReference>
<dbReference type="GO" id="GO:0005925">
    <property type="term" value="C:focal adhesion"/>
    <property type="evidence" value="ECO:0007669"/>
    <property type="project" value="TreeGrafter"/>
</dbReference>
<dbReference type="GO" id="GO:1900028">
    <property type="term" value="P:negative regulation of ruffle assembly"/>
    <property type="evidence" value="ECO:0007669"/>
    <property type="project" value="TreeGrafter"/>
</dbReference>
<dbReference type="GO" id="GO:0035021">
    <property type="term" value="P:negative regulation of Rac protein signal transduction"/>
    <property type="evidence" value="ECO:0007669"/>
    <property type="project" value="TreeGrafter"/>
</dbReference>
<dbReference type="SUPFAM" id="SSF50729">
    <property type="entry name" value="PH domain-like"/>
    <property type="match status" value="1"/>
</dbReference>
<keyword evidence="1" id="KW-0343">GTPase activation</keyword>
<feature type="compositionally biased region" description="Basic and acidic residues" evidence="5">
    <location>
        <begin position="539"/>
        <end position="555"/>
    </location>
</feature>
<dbReference type="GO" id="GO:0005096">
    <property type="term" value="F:GTPase activator activity"/>
    <property type="evidence" value="ECO:0007669"/>
    <property type="project" value="UniProtKB-KW"/>
</dbReference>
<dbReference type="GO" id="GO:0035313">
    <property type="term" value="P:wound healing, spreading of epidermal cells"/>
    <property type="evidence" value="ECO:0007669"/>
    <property type="project" value="TreeGrafter"/>
</dbReference>
<evidence type="ECO:0000313" key="8">
    <source>
        <dbReference type="EMBL" id="KAA0719820.1"/>
    </source>
</evidence>
<sequence>MMGTPLLKYKHNGAFRADGAWLKKGGDRERMTSNHETYLLMASTQNDMEDWVKTIRRVIWAPFGGGIFGQKLEETVRYERRYGNKMAPMLVEQCVDFIRVWGLREEGLFRLPGQANLVKELQDAFDCGEKPSFDCNTDVHTVASLLKLYLRELPEPVIPFCKYEEFLACTKLFSKDQDAGMKELKRQVEDLPQVNYNLLKYICKFLDEVQSYSGVNKMSVQNLATVFGPNILRPKVEDPVTIMEGTVLVQQLMAVLIGRYEFLFPPEEDSTLELVNNNNNEPQKRPTTGQLLNTENNNTSSVRQCTWDTPESPSRAPLDNGSPRSGSPRSGFTGQRFEVTRSPPLMVKKNPAFIKGSGIVTNGSFSSSSSSSGEANQEKNQTLPNMGTLQARRTGAIKGLGTKMGVQNGIVRMGVSSADMTNGTMNGRNGLWVANGLVTLREGKSPNSEHQQNRLSTYDNVQIHNQTQQMQPCLSSSCEDKQSVDSATWSTSSCEISLPENSTSCRSSTTTCPEQDFFGNNFEDPLLDGPLQEDNGLLVDDREQRTSNGGRRESRGTSSSDNSDTFAAANGPTNHSALHSLVASLKQEMFKQKNEYEARIKSLEHRNMELETVMANVHEELDQEKKKYTMVEIKLRNAERAKDDAEKRNEMLQKEMEQFFSTFGDLTADPRRPDRANTIWIQ</sequence>
<accession>A0A5A9PCR9</accession>
<evidence type="ECO:0000256" key="4">
    <source>
        <dbReference type="SAM" id="Coils"/>
    </source>
</evidence>
<dbReference type="PROSITE" id="PS50003">
    <property type="entry name" value="PH_DOMAIN"/>
    <property type="match status" value="1"/>
</dbReference>
<evidence type="ECO:0000256" key="3">
    <source>
        <dbReference type="ARBA" id="ARBA00023054"/>
    </source>
</evidence>
<evidence type="ECO:0000259" key="7">
    <source>
        <dbReference type="PROSITE" id="PS50238"/>
    </source>
</evidence>
<dbReference type="InterPro" id="IPR001849">
    <property type="entry name" value="PH_domain"/>
</dbReference>
<feature type="compositionally biased region" description="Polar residues" evidence="5">
    <location>
        <begin position="373"/>
        <end position="383"/>
    </location>
</feature>
<feature type="region of interest" description="Disordered" evidence="5">
    <location>
        <begin position="491"/>
        <end position="510"/>
    </location>
</feature>
<feature type="region of interest" description="Disordered" evidence="5">
    <location>
        <begin position="273"/>
        <end position="344"/>
    </location>
</feature>
<dbReference type="PROSITE" id="PS50238">
    <property type="entry name" value="RHOGAP"/>
    <property type="match status" value="1"/>
</dbReference>
<gene>
    <name evidence="8" type="ORF">E1301_Tti011753</name>
</gene>
<organism evidence="8 9">
    <name type="scientific">Triplophysa tibetana</name>
    <dbReference type="NCBI Taxonomy" id="1572043"/>
    <lineage>
        <taxon>Eukaryota</taxon>
        <taxon>Metazoa</taxon>
        <taxon>Chordata</taxon>
        <taxon>Craniata</taxon>
        <taxon>Vertebrata</taxon>
        <taxon>Euteleostomi</taxon>
        <taxon>Actinopterygii</taxon>
        <taxon>Neopterygii</taxon>
        <taxon>Teleostei</taxon>
        <taxon>Ostariophysi</taxon>
        <taxon>Cypriniformes</taxon>
        <taxon>Nemacheilidae</taxon>
        <taxon>Triplophysa</taxon>
    </lineage>
</organism>
<dbReference type="AlphaFoldDB" id="A0A5A9PCR9"/>
<feature type="domain" description="Rho-GAP" evidence="7">
    <location>
        <begin position="70"/>
        <end position="264"/>
    </location>
</feature>
<dbReference type="CDD" id="cd04390">
    <property type="entry name" value="RhoGAP_ARHGAP22_24_25"/>
    <property type="match status" value="1"/>
</dbReference>
<dbReference type="FunFam" id="1.10.555.10:FF:000015">
    <property type="entry name" value="rho GTPase-activating protein 25 isoform X1"/>
    <property type="match status" value="1"/>
</dbReference>
<dbReference type="InterPro" id="IPR008936">
    <property type="entry name" value="Rho_GTPase_activation_prot"/>
</dbReference>
<dbReference type="SUPFAM" id="SSF48350">
    <property type="entry name" value="GTPase activation domain, GAP"/>
    <property type="match status" value="1"/>
</dbReference>
<feature type="coiled-coil region" evidence="4">
    <location>
        <begin position="586"/>
        <end position="662"/>
    </location>
</feature>
<dbReference type="PANTHER" id="PTHR15228">
    <property type="entry name" value="SPERMATHECAL PHYSIOLOGY VARIANT"/>
    <property type="match status" value="1"/>
</dbReference>
<comment type="caution">
    <text evidence="8">The sequence shown here is derived from an EMBL/GenBank/DDBJ whole genome shotgun (WGS) entry which is preliminary data.</text>
</comment>
<dbReference type="SMART" id="SM00324">
    <property type="entry name" value="RhoGAP"/>
    <property type="match status" value="1"/>
</dbReference>
<feature type="compositionally biased region" description="Polar residues" evidence="5">
    <location>
        <begin position="273"/>
        <end position="312"/>
    </location>
</feature>
<dbReference type="InterPro" id="IPR011993">
    <property type="entry name" value="PH-like_dom_sf"/>
</dbReference>
<feature type="compositionally biased region" description="Low complexity" evidence="5">
    <location>
        <begin position="321"/>
        <end position="331"/>
    </location>
</feature>
<evidence type="ECO:0000256" key="5">
    <source>
        <dbReference type="SAM" id="MobiDB-lite"/>
    </source>
</evidence>
<evidence type="ECO:0000256" key="1">
    <source>
        <dbReference type="ARBA" id="ARBA00022468"/>
    </source>
</evidence>
<dbReference type="GO" id="GO:0007165">
    <property type="term" value="P:signal transduction"/>
    <property type="evidence" value="ECO:0007669"/>
    <property type="project" value="InterPro"/>
</dbReference>
<feature type="compositionally biased region" description="Polar residues" evidence="5">
    <location>
        <begin position="561"/>
        <end position="573"/>
    </location>
</feature>
<dbReference type="Pfam" id="PF00620">
    <property type="entry name" value="RhoGAP"/>
    <property type="match status" value="1"/>
</dbReference>
<evidence type="ECO:0000259" key="6">
    <source>
        <dbReference type="PROSITE" id="PS50003"/>
    </source>
</evidence>
<feature type="domain" description="PH" evidence="6">
    <location>
        <begin position="1"/>
        <end position="60"/>
    </location>
</feature>
<keyword evidence="2" id="KW-0597">Phosphoprotein</keyword>
<proteinExistence type="predicted"/>
<dbReference type="InterPro" id="IPR000198">
    <property type="entry name" value="RhoGAP_dom"/>
</dbReference>
<dbReference type="PANTHER" id="PTHR15228:SF19">
    <property type="entry name" value="RHO GTPASE-ACTIVATING PROTEIN 24"/>
    <property type="match status" value="1"/>
</dbReference>
<evidence type="ECO:0000313" key="9">
    <source>
        <dbReference type="Proteomes" id="UP000324632"/>
    </source>
</evidence>
<feature type="region of interest" description="Disordered" evidence="5">
    <location>
        <begin position="516"/>
        <end position="573"/>
    </location>
</feature>
<dbReference type="Gene3D" id="2.30.29.30">
    <property type="entry name" value="Pleckstrin-homology domain (PH domain)/Phosphotyrosine-binding domain (PTB)"/>
    <property type="match status" value="1"/>
</dbReference>
<keyword evidence="9" id="KW-1185">Reference proteome</keyword>
<keyword evidence="3 4" id="KW-0175">Coiled coil</keyword>